<evidence type="ECO:0000313" key="2">
    <source>
        <dbReference type="Proteomes" id="UP000183046"/>
    </source>
</evidence>
<name>A0A1G5PG51_9PSED</name>
<reference evidence="2" key="1">
    <citation type="submission" date="2016-10" db="EMBL/GenBank/DDBJ databases">
        <authorList>
            <person name="de Groot N.N."/>
        </authorList>
    </citation>
    <scope>NUCLEOTIDE SEQUENCE [LARGE SCALE GENOMIC DNA]</scope>
    <source>
        <strain evidence="2">DSM 15758</strain>
    </source>
</reference>
<dbReference type="OrthoDB" id="8592743at2"/>
<comment type="caution">
    <text evidence="1">The sequence shown here is derived from an EMBL/GenBank/DDBJ whole genome shotgun (WGS) entry which is preliminary data.</text>
</comment>
<evidence type="ECO:0008006" key="3">
    <source>
        <dbReference type="Google" id="ProtNLM"/>
    </source>
</evidence>
<organism evidence="1 2">
    <name type="scientific">Pseudomonas oryzihabitans</name>
    <dbReference type="NCBI Taxonomy" id="47885"/>
    <lineage>
        <taxon>Bacteria</taxon>
        <taxon>Pseudomonadati</taxon>
        <taxon>Pseudomonadota</taxon>
        <taxon>Gammaproteobacteria</taxon>
        <taxon>Pseudomonadales</taxon>
        <taxon>Pseudomonadaceae</taxon>
        <taxon>Pseudomonas</taxon>
    </lineage>
</organism>
<protein>
    <recommendedName>
        <fullName evidence="3">Inovirus Gp2 family protein</fullName>
    </recommendedName>
</protein>
<evidence type="ECO:0000313" key="1">
    <source>
        <dbReference type="EMBL" id="SCZ48504.1"/>
    </source>
</evidence>
<sequence length="320" mass="37373">MVIQKRGVQLSQANVAFQIASLIEAIESCETPAFRVKRNRFGYERFEETKLSRRLSRATQMFDLFDCQIAYDYSEHLQVFWDACHDIGLERSPDGPVCLDEGGTAYLSHEESMNVLVVRIRQLTRQQRYRRSQAVRRELAKRQAREITEYTNAVMDRYSRTTVVRVNFYYRTECHARLRVEHVFDDLDAMVAKHSRRSVFDHLIGYAYAVEQGDRRGGRGYHIHAAYFFNGNKICCDIYKASEICRMWEEVTCSQGMAHSSNQERTPLGITRGVGCIQKSDKLTREKTCELMRYLVKLAQPLHLKPQRARCLRRGTLRSF</sequence>
<dbReference type="Proteomes" id="UP000183046">
    <property type="component" value="Unassembled WGS sequence"/>
</dbReference>
<dbReference type="AlphaFoldDB" id="A0A1G5PG51"/>
<gene>
    <name evidence="1" type="ORF">SAMN05216279_12624</name>
</gene>
<accession>A0A1G5PG51</accession>
<dbReference type="EMBL" id="FMWB01000026">
    <property type="protein sequence ID" value="SCZ48504.1"/>
    <property type="molecule type" value="Genomic_DNA"/>
</dbReference>
<dbReference type="RefSeq" id="WP_074585224.1">
    <property type="nucleotide sequence ID" value="NZ_FMWB01000026.1"/>
</dbReference>
<proteinExistence type="predicted"/>